<keyword evidence="4 9" id="KW-0547">Nucleotide-binding</keyword>
<dbReference type="InterPro" id="IPR002306">
    <property type="entry name" value="Trp-tRNA-ligase"/>
</dbReference>
<dbReference type="Pfam" id="PF00579">
    <property type="entry name" value="tRNA-synt_1b"/>
    <property type="match status" value="1"/>
</dbReference>
<evidence type="ECO:0000256" key="8">
    <source>
        <dbReference type="ARBA" id="ARBA00030268"/>
    </source>
</evidence>
<evidence type="ECO:0000256" key="1">
    <source>
        <dbReference type="ARBA" id="ARBA00005594"/>
    </source>
</evidence>
<dbReference type="Proteomes" id="UP000245783">
    <property type="component" value="Unassembled WGS sequence"/>
</dbReference>
<dbReference type="GO" id="GO:0005759">
    <property type="term" value="C:mitochondrial matrix"/>
    <property type="evidence" value="ECO:0007669"/>
    <property type="project" value="TreeGrafter"/>
</dbReference>
<dbReference type="GO" id="GO:0004830">
    <property type="term" value="F:tryptophan-tRNA ligase activity"/>
    <property type="evidence" value="ECO:0007669"/>
    <property type="project" value="UniProtKB-EC"/>
</dbReference>
<dbReference type="EMBL" id="KZ819358">
    <property type="protein sequence ID" value="PWN44808.1"/>
    <property type="molecule type" value="Genomic_DNA"/>
</dbReference>
<dbReference type="STRING" id="1522189.A0A316W6R4"/>
<evidence type="ECO:0000256" key="7">
    <source>
        <dbReference type="ARBA" id="ARBA00023146"/>
    </source>
</evidence>
<evidence type="ECO:0000313" key="11">
    <source>
        <dbReference type="Proteomes" id="UP000245783"/>
    </source>
</evidence>
<accession>A0A316W6R4</accession>
<evidence type="ECO:0000256" key="5">
    <source>
        <dbReference type="ARBA" id="ARBA00022840"/>
    </source>
</evidence>
<dbReference type="SUPFAM" id="SSF52374">
    <property type="entry name" value="Nucleotidylyl transferase"/>
    <property type="match status" value="1"/>
</dbReference>
<evidence type="ECO:0000256" key="4">
    <source>
        <dbReference type="ARBA" id="ARBA00022741"/>
    </source>
</evidence>
<dbReference type="AlphaFoldDB" id="A0A316W6R4"/>
<dbReference type="PANTHER" id="PTHR43766:SF1">
    <property type="entry name" value="TRYPTOPHAN--TRNA LIGASE, MITOCHONDRIAL"/>
    <property type="match status" value="1"/>
</dbReference>
<dbReference type="InParanoid" id="A0A316W6R4"/>
<organism evidence="10 11">
    <name type="scientific">Ceraceosorus guamensis</name>
    <dbReference type="NCBI Taxonomy" id="1522189"/>
    <lineage>
        <taxon>Eukaryota</taxon>
        <taxon>Fungi</taxon>
        <taxon>Dikarya</taxon>
        <taxon>Basidiomycota</taxon>
        <taxon>Ustilaginomycotina</taxon>
        <taxon>Exobasidiomycetes</taxon>
        <taxon>Ceraceosorales</taxon>
        <taxon>Ceraceosoraceae</taxon>
        <taxon>Ceraceosorus</taxon>
    </lineage>
</organism>
<name>A0A316W6R4_9BASI</name>
<evidence type="ECO:0000256" key="3">
    <source>
        <dbReference type="ARBA" id="ARBA00022598"/>
    </source>
</evidence>
<dbReference type="InterPro" id="IPR014729">
    <property type="entry name" value="Rossmann-like_a/b/a_fold"/>
</dbReference>
<evidence type="ECO:0000256" key="2">
    <source>
        <dbReference type="ARBA" id="ARBA00013161"/>
    </source>
</evidence>
<dbReference type="Gene3D" id="3.40.50.620">
    <property type="entry name" value="HUPs"/>
    <property type="match status" value="1"/>
</dbReference>
<keyword evidence="5 9" id="KW-0067">ATP-binding</keyword>
<dbReference type="FunCoup" id="A0A316W6R4">
    <property type="interactions" value="286"/>
</dbReference>
<dbReference type="InterPro" id="IPR050203">
    <property type="entry name" value="Trp-tRNA_synthetase"/>
</dbReference>
<dbReference type="RefSeq" id="XP_025371968.1">
    <property type="nucleotide sequence ID" value="XM_025513132.1"/>
</dbReference>
<dbReference type="PANTHER" id="PTHR43766">
    <property type="entry name" value="TRYPTOPHAN--TRNA LIGASE, MITOCHONDRIAL"/>
    <property type="match status" value="1"/>
</dbReference>
<comment type="similarity">
    <text evidence="1 9">Belongs to the class-I aminoacyl-tRNA synthetase family.</text>
</comment>
<keyword evidence="11" id="KW-1185">Reference proteome</keyword>
<dbReference type="CDD" id="cd00806">
    <property type="entry name" value="TrpRS_core"/>
    <property type="match status" value="1"/>
</dbReference>
<proteinExistence type="inferred from homology"/>
<dbReference type="FunFam" id="3.40.50.620:FF:000082">
    <property type="entry name" value="MSW1p Mitochondrial tryptophanyl-tRNA synthetase"/>
    <property type="match status" value="1"/>
</dbReference>
<dbReference type="GeneID" id="37035002"/>
<protein>
    <recommendedName>
        <fullName evidence="2">tryptophan--tRNA ligase</fullName>
        <ecNumber evidence="2">6.1.1.2</ecNumber>
    </recommendedName>
    <alternativeName>
        <fullName evidence="8">Tryptophanyl-tRNA synthetase</fullName>
    </alternativeName>
</protein>
<dbReference type="PRINTS" id="PR01039">
    <property type="entry name" value="TRNASYNTHTRP"/>
</dbReference>
<evidence type="ECO:0000256" key="9">
    <source>
        <dbReference type="RuleBase" id="RU363036"/>
    </source>
</evidence>
<dbReference type="GO" id="GO:0070183">
    <property type="term" value="P:mitochondrial tryptophanyl-tRNA aminoacylation"/>
    <property type="evidence" value="ECO:0007669"/>
    <property type="project" value="TreeGrafter"/>
</dbReference>
<dbReference type="NCBIfam" id="TIGR00233">
    <property type="entry name" value="trpS"/>
    <property type="match status" value="1"/>
</dbReference>
<reference evidence="10 11" key="1">
    <citation type="journal article" date="2018" name="Mol. Biol. Evol.">
        <title>Broad Genomic Sampling Reveals a Smut Pathogenic Ancestry of the Fungal Clade Ustilaginomycotina.</title>
        <authorList>
            <person name="Kijpornyongpan T."/>
            <person name="Mondo S.J."/>
            <person name="Barry K."/>
            <person name="Sandor L."/>
            <person name="Lee J."/>
            <person name="Lipzen A."/>
            <person name="Pangilinan J."/>
            <person name="LaButti K."/>
            <person name="Hainaut M."/>
            <person name="Henrissat B."/>
            <person name="Grigoriev I.V."/>
            <person name="Spatafora J.W."/>
            <person name="Aime M.C."/>
        </authorList>
    </citation>
    <scope>NUCLEOTIDE SEQUENCE [LARGE SCALE GENOMIC DNA]</scope>
    <source>
        <strain evidence="10 11">MCA 4658</strain>
    </source>
</reference>
<gene>
    <name evidence="10" type="ORF">IE81DRAFT_320771</name>
</gene>
<keyword evidence="3 9" id="KW-0436">Ligase</keyword>
<dbReference type="InterPro" id="IPR002305">
    <property type="entry name" value="aa-tRNA-synth_Ic"/>
</dbReference>
<dbReference type="Gene3D" id="1.10.240.10">
    <property type="entry name" value="Tyrosyl-Transfer RNA Synthetase"/>
    <property type="match status" value="1"/>
</dbReference>
<sequence>MIWSSASAGPTNTLLPAGGCTLLPRATMYAPRMLAAVAQESQQRCRFCTRARAPRSQSAGWREVRRSISSNASPAWHHTRSISTSHLPRAPLAPAEIAPSKRVIFSGIQPTGVPQLGNYLGALQNWVKLQDSQRAQDEMYLSIVGLHALTVPQKAAQLRQEKWDMLAAILAIGIHPDKTVVFFQEDMPQHLELAWILACCTSMGKLNRMTTWKGKLAALQSASESGEATITSSEASSLNLGLFSYPVLQAADILLYKATHVPVGEDQVQHLELARDLAETFNRHHATGQRYFAPPAHLITPTKRVLSLRDATQKMSKSSTDINSRILLTDEPEAIRKKLKGAVTDSERRISFDPEARRGVSNLLRICAALDESRDAHGWAELVNERGGGSGMLKSVTGDVVLAKLEGVQKEIKRIKGDKAYLEKVARDGAARARERAERTMREVREMVGF</sequence>
<dbReference type="EC" id="6.1.1.2" evidence="2"/>
<dbReference type="GO" id="GO:0005524">
    <property type="term" value="F:ATP binding"/>
    <property type="evidence" value="ECO:0007669"/>
    <property type="project" value="UniProtKB-KW"/>
</dbReference>
<dbReference type="OrthoDB" id="15808at2759"/>
<evidence type="ECO:0000313" key="10">
    <source>
        <dbReference type="EMBL" id="PWN44808.1"/>
    </source>
</evidence>
<keyword evidence="6 9" id="KW-0648">Protein biosynthesis</keyword>
<evidence type="ECO:0000256" key="6">
    <source>
        <dbReference type="ARBA" id="ARBA00022917"/>
    </source>
</evidence>
<keyword evidence="7 9" id="KW-0030">Aminoacyl-tRNA synthetase</keyword>